<feature type="domain" description="Endonuclease/exonuclease/phosphatase" evidence="2">
    <location>
        <begin position="62"/>
        <end position="292"/>
    </location>
</feature>
<dbReference type="InterPro" id="IPR005135">
    <property type="entry name" value="Endo/exonuclease/phosphatase"/>
</dbReference>
<dbReference type="GO" id="GO:0016787">
    <property type="term" value="F:hydrolase activity"/>
    <property type="evidence" value="ECO:0007669"/>
    <property type="project" value="UniProtKB-KW"/>
</dbReference>
<dbReference type="AlphaFoldDB" id="A0AA45W758"/>
<gene>
    <name evidence="4" type="ORF">JHX88_03755</name>
    <name evidence="3" type="ORF">SAMN05421772_11574</name>
</gene>
<dbReference type="Proteomes" id="UP000186216">
    <property type="component" value="Unassembled WGS sequence"/>
</dbReference>
<evidence type="ECO:0000313" key="6">
    <source>
        <dbReference type="Proteomes" id="UP001215549"/>
    </source>
</evidence>
<dbReference type="Pfam" id="PF03372">
    <property type="entry name" value="Exo_endo_phos"/>
    <property type="match status" value="1"/>
</dbReference>
<keyword evidence="6" id="KW-1185">Reference proteome</keyword>
<feature type="transmembrane region" description="Helical" evidence="1">
    <location>
        <begin position="7"/>
        <end position="25"/>
    </location>
</feature>
<keyword evidence="1" id="KW-0472">Membrane</keyword>
<proteinExistence type="predicted"/>
<dbReference type="SUPFAM" id="SSF56219">
    <property type="entry name" value="DNase I-like"/>
    <property type="match status" value="1"/>
</dbReference>
<organism evidence="3 5">
    <name type="scientific">Paracoccus saliphilus</name>
    <dbReference type="NCBI Taxonomy" id="405559"/>
    <lineage>
        <taxon>Bacteria</taxon>
        <taxon>Pseudomonadati</taxon>
        <taxon>Pseudomonadota</taxon>
        <taxon>Alphaproteobacteria</taxon>
        <taxon>Rhodobacterales</taxon>
        <taxon>Paracoccaceae</taxon>
        <taxon>Paracoccus</taxon>
    </lineage>
</organism>
<dbReference type="EMBL" id="CP067140">
    <property type="protein sequence ID" value="WCR05146.1"/>
    <property type="molecule type" value="Genomic_DNA"/>
</dbReference>
<keyword evidence="1" id="KW-0812">Transmembrane</keyword>
<accession>A0AA45W758</accession>
<dbReference type="EMBL" id="FTOU01000015">
    <property type="protein sequence ID" value="SIT06735.1"/>
    <property type="molecule type" value="Genomic_DNA"/>
</dbReference>
<name>A0AA45W758_9RHOB</name>
<keyword evidence="3" id="KW-0540">Nuclease</keyword>
<dbReference type="Proteomes" id="UP001215549">
    <property type="component" value="Chromosome"/>
</dbReference>
<evidence type="ECO:0000313" key="3">
    <source>
        <dbReference type="EMBL" id="SIT06735.1"/>
    </source>
</evidence>
<dbReference type="GO" id="GO:0004519">
    <property type="term" value="F:endonuclease activity"/>
    <property type="evidence" value="ECO:0007669"/>
    <property type="project" value="UniProtKB-KW"/>
</dbReference>
<evidence type="ECO:0000256" key="1">
    <source>
        <dbReference type="SAM" id="Phobius"/>
    </source>
</evidence>
<dbReference type="Gene3D" id="3.60.10.10">
    <property type="entry name" value="Endonuclease/exonuclease/phosphatase"/>
    <property type="match status" value="1"/>
</dbReference>
<evidence type="ECO:0000313" key="5">
    <source>
        <dbReference type="Proteomes" id="UP000186216"/>
    </source>
</evidence>
<evidence type="ECO:0000259" key="2">
    <source>
        <dbReference type="Pfam" id="PF03372"/>
    </source>
</evidence>
<sequence>MRRLRSLLAIGIIGILAMLLVIQLWNSRSSEVMQPSSGALRIASHNVHYILLNKAEGRWSVGDWMKRRHALDAAFKELDADIVAFQEMESFQGGNDGSVNLARDYLRARNPDYRVAASDDWRSFPSTQPIFYRSDRLTSIAQGWFFFSETPDRIYSRTYNGSDPAYASWAQFRDRRWSKPFRIVNLHFDFQSSENRLRSADLVASRIRPWIEAGETVFVAGDLNALIGSRTAGILREAGLDIVNVPGTTYHFGRGLNLFGAIDHILYTCDIAQLGRPMVLRNRFEDVYPSDHYPVIADFRLPSRDGNGDCRNQM</sequence>
<dbReference type="InterPro" id="IPR036691">
    <property type="entry name" value="Endo/exonu/phosph_ase_sf"/>
</dbReference>
<reference evidence="4 6" key="2">
    <citation type="submission" date="2021-01" db="EMBL/GenBank/DDBJ databases">
        <title>Biogeographic distribution of Paracoccus.</title>
        <authorList>
            <person name="Hollensteiner J."/>
            <person name="Leineberger J."/>
            <person name="Brinkhoff T."/>
            <person name="Daniel R."/>
        </authorList>
    </citation>
    <scope>NUCLEOTIDE SEQUENCE [LARGE SCALE GENOMIC DNA]</scope>
    <source>
        <strain evidence="4 6">DSM 18447</strain>
    </source>
</reference>
<keyword evidence="3" id="KW-0378">Hydrolase</keyword>
<protein>
    <submittedName>
        <fullName evidence="4">Endonuclease/exonuclease/phosphatase family protein</fullName>
    </submittedName>
    <submittedName>
        <fullName evidence="3">Metal-dependent hydrolase, endonuclease/exonuclease/phosphatase family</fullName>
    </submittedName>
</protein>
<evidence type="ECO:0000313" key="4">
    <source>
        <dbReference type="EMBL" id="WCR05146.1"/>
    </source>
</evidence>
<reference evidence="3 5" key="1">
    <citation type="submission" date="2017-01" db="EMBL/GenBank/DDBJ databases">
        <authorList>
            <person name="Varghese N."/>
            <person name="Submissions S."/>
        </authorList>
    </citation>
    <scope>NUCLEOTIDE SEQUENCE [LARGE SCALE GENOMIC DNA]</scope>
    <source>
        <strain evidence="3 5">DSM 18447</strain>
    </source>
</reference>
<keyword evidence="1" id="KW-1133">Transmembrane helix</keyword>
<keyword evidence="3" id="KW-0255">Endonuclease</keyword>